<dbReference type="SUPFAM" id="SSF53254">
    <property type="entry name" value="Phosphoglycerate mutase-like"/>
    <property type="match status" value="1"/>
</dbReference>
<evidence type="ECO:0000313" key="2">
    <source>
        <dbReference type="EMBL" id="PUB14178.1"/>
    </source>
</evidence>
<name>A0A2T6KFU4_9RHOB</name>
<dbReference type="OrthoDB" id="9810154at2"/>
<sequence length="167" mass="18003">MTKRLILIRHAKSSWDDIDADDHARVLNDRGVKSATAIGDWMAGQGLCPDLVLCSDSARTLETAKLALAQLSHAPELLLDPNLYHAAPGTLLDLLRKQTVQTVGLIGHNPGIGIAANLLVATPPDHDRFPAYPTGAVTVIDFDINDWAQLHWGTGTCAAFIVPRDLI</sequence>
<dbReference type="Pfam" id="PF00300">
    <property type="entry name" value="His_Phos_1"/>
    <property type="match status" value="1"/>
</dbReference>
<dbReference type="InterPro" id="IPR029033">
    <property type="entry name" value="His_PPase_superfam"/>
</dbReference>
<proteinExistence type="predicted"/>
<dbReference type="Gene3D" id="3.40.50.1240">
    <property type="entry name" value="Phosphoglycerate mutase-like"/>
    <property type="match status" value="1"/>
</dbReference>
<dbReference type="RefSeq" id="WP_108386612.1">
    <property type="nucleotide sequence ID" value="NZ_QBUD01000006.1"/>
</dbReference>
<evidence type="ECO:0000313" key="3">
    <source>
        <dbReference type="Proteomes" id="UP000244523"/>
    </source>
</evidence>
<evidence type="ECO:0000256" key="1">
    <source>
        <dbReference type="PIRSR" id="PIRSR613078-2"/>
    </source>
</evidence>
<keyword evidence="3" id="KW-1185">Reference proteome</keyword>
<dbReference type="PANTHER" id="PTHR47623:SF1">
    <property type="entry name" value="OS09G0287300 PROTEIN"/>
    <property type="match status" value="1"/>
</dbReference>
<dbReference type="PANTHER" id="PTHR47623">
    <property type="entry name" value="OS09G0287300 PROTEIN"/>
    <property type="match status" value="1"/>
</dbReference>
<reference evidence="2 3" key="1">
    <citation type="submission" date="2018-04" db="EMBL/GenBank/DDBJ databases">
        <title>Genomic Encyclopedia of Archaeal and Bacterial Type Strains, Phase II (KMG-II): from individual species to whole genera.</title>
        <authorList>
            <person name="Goeker M."/>
        </authorList>
    </citation>
    <scope>NUCLEOTIDE SEQUENCE [LARGE SCALE GENOMIC DNA]</scope>
    <source>
        <strain evidence="2 3">DSM 29955</strain>
    </source>
</reference>
<comment type="caution">
    <text evidence="2">The sequence shown here is derived from an EMBL/GenBank/DDBJ whole genome shotgun (WGS) entry which is preliminary data.</text>
</comment>
<dbReference type="CDD" id="cd07067">
    <property type="entry name" value="HP_PGM_like"/>
    <property type="match status" value="1"/>
</dbReference>
<feature type="binding site" evidence="1">
    <location>
        <position position="59"/>
    </location>
    <ligand>
        <name>substrate</name>
    </ligand>
</feature>
<dbReference type="EMBL" id="QBUD01000006">
    <property type="protein sequence ID" value="PUB14178.1"/>
    <property type="molecule type" value="Genomic_DNA"/>
</dbReference>
<organism evidence="2 3">
    <name type="scientific">Yoonia sediminilitoris</name>
    <dbReference type="NCBI Taxonomy" id="1286148"/>
    <lineage>
        <taxon>Bacteria</taxon>
        <taxon>Pseudomonadati</taxon>
        <taxon>Pseudomonadota</taxon>
        <taxon>Alphaproteobacteria</taxon>
        <taxon>Rhodobacterales</taxon>
        <taxon>Paracoccaceae</taxon>
        <taxon>Yoonia</taxon>
    </lineage>
</organism>
<gene>
    <name evidence="2" type="ORF">C8N45_10652</name>
</gene>
<dbReference type="Proteomes" id="UP000244523">
    <property type="component" value="Unassembled WGS sequence"/>
</dbReference>
<protein>
    <submittedName>
        <fullName evidence="2">Phosphohistidine phosphatase</fullName>
    </submittedName>
</protein>
<dbReference type="SMART" id="SM00855">
    <property type="entry name" value="PGAM"/>
    <property type="match status" value="1"/>
</dbReference>
<dbReference type="InterPro" id="IPR013078">
    <property type="entry name" value="His_Pase_superF_clade-1"/>
</dbReference>
<accession>A0A2T6KFU4</accession>
<dbReference type="AlphaFoldDB" id="A0A2T6KFU4"/>